<dbReference type="SFLD" id="SFLDS00003">
    <property type="entry name" value="Haloacid_Dehalogenase"/>
    <property type="match status" value="1"/>
</dbReference>
<dbReference type="InterPro" id="IPR004469">
    <property type="entry name" value="PSP"/>
</dbReference>
<evidence type="ECO:0000256" key="1">
    <source>
        <dbReference type="ARBA" id="ARBA00001946"/>
    </source>
</evidence>
<keyword evidence="8" id="KW-0378">Hydrolase</keyword>
<dbReference type="InterPro" id="IPR050582">
    <property type="entry name" value="HAD-like_SerB"/>
</dbReference>
<protein>
    <recommendedName>
        <fullName evidence="5">Phosphoserine phosphatase</fullName>
        <ecNumber evidence="4">3.1.3.3</ecNumber>
    </recommendedName>
    <alternativeName>
        <fullName evidence="11">O-phosphoserine phosphohydrolase</fullName>
    </alternativeName>
</protein>
<evidence type="ECO:0000256" key="7">
    <source>
        <dbReference type="ARBA" id="ARBA00022723"/>
    </source>
</evidence>
<dbReference type="SFLD" id="SFLDF00029">
    <property type="entry name" value="phosphoserine_phosphatase"/>
    <property type="match status" value="1"/>
</dbReference>
<evidence type="ECO:0000256" key="2">
    <source>
        <dbReference type="ARBA" id="ARBA00005135"/>
    </source>
</evidence>
<evidence type="ECO:0000256" key="9">
    <source>
        <dbReference type="ARBA" id="ARBA00022842"/>
    </source>
</evidence>
<comment type="caution">
    <text evidence="14">The sequence shown here is derived from an EMBL/GenBank/DDBJ whole genome shotgun (WGS) entry which is preliminary data.</text>
</comment>
<dbReference type="SUPFAM" id="SSF56784">
    <property type="entry name" value="HAD-like"/>
    <property type="match status" value="1"/>
</dbReference>
<keyword evidence="10" id="KW-0718">Serine biosynthesis</keyword>
<evidence type="ECO:0000256" key="3">
    <source>
        <dbReference type="ARBA" id="ARBA00009184"/>
    </source>
</evidence>
<dbReference type="SFLD" id="SFLDG01136">
    <property type="entry name" value="C1.6:_Phosphoserine_Phosphatas"/>
    <property type="match status" value="1"/>
</dbReference>
<evidence type="ECO:0000256" key="13">
    <source>
        <dbReference type="ARBA" id="ARBA00048523"/>
    </source>
</evidence>
<evidence type="ECO:0000256" key="8">
    <source>
        <dbReference type="ARBA" id="ARBA00022801"/>
    </source>
</evidence>
<comment type="pathway">
    <text evidence="2">Amino-acid biosynthesis; L-serine biosynthesis; L-serine from 3-phospho-D-glycerate: step 3/3.</text>
</comment>
<sequence length="292" mass="30656">MPIAVLIAAEPLPAGELNAATDKLHQAGLVVGTSHWVEPGLVGEVRFTGDRAAANDALEPLRAAADVLVLDEAARDPRLLVSDMDSTMIVNECIDELADYAGVKPQVAAITERAMQGELDFEAALRERVALLEGLSEHVIADCLAQRIRPMPGARTLVRTLSRRGADCVLVSGGFHSFADVIGAELGFNAVFANRLVIEHGHLTGDLEGTIVDAARKAAILMEQSVGQGLEARQVIALGDGANDIPMLKAAGTGIAYHAKPAAIAAADAHIAHGDWTVLLHALGIARADWSD</sequence>
<reference evidence="15" key="1">
    <citation type="journal article" date="2019" name="Int. J. Syst. Evol. Microbiol.">
        <title>The Global Catalogue of Microorganisms (GCM) 10K type strain sequencing project: providing services to taxonomists for standard genome sequencing and annotation.</title>
        <authorList>
            <consortium name="The Broad Institute Genomics Platform"/>
            <consortium name="The Broad Institute Genome Sequencing Center for Infectious Disease"/>
            <person name="Wu L."/>
            <person name="Ma J."/>
        </authorList>
    </citation>
    <scope>NUCLEOTIDE SEQUENCE [LARGE SCALE GENOMIC DNA]</scope>
    <source>
        <strain evidence="15">CGMCC 1.12851</strain>
    </source>
</reference>
<evidence type="ECO:0000256" key="11">
    <source>
        <dbReference type="ARBA" id="ARBA00031693"/>
    </source>
</evidence>
<organism evidence="14 15">
    <name type="scientific">Blastomonas aquatica</name>
    <dbReference type="NCBI Taxonomy" id="1510276"/>
    <lineage>
        <taxon>Bacteria</taxon>
        <taxon>Pseudomonadati</taxon>
        <taxon>Pseudomonadota</taxon>
        <taxon>Alphaproteobacteria</taxon>
        <taxon>Sphingomonadales</taxon>
        <taxon>Sphingomonadaceae</taxon>
        <taxon>Blastomonas</taxon>
    </lineage>
</organism>
<dbReference type="NCBIfam" id="TIGR01488">
    <property type="entry name" value="HAD-SF-IB"/>
    <property type="match status" value="1"/>
</dbReference>
<dbReference type="InterPro" id="IPR023214">
    <property type="entry name" value="HAD_sf"/>
</dbReference>
<evidence type="ECO:0000256" key="5">
    <source>
        <dbReference type="ARBA" id="ARBA00015196"/>
    </source>
</evidence>
<evidence type="ECO:0000256" key="6">
    <source>
        <dbReference type="ARBA" id="ARBA00022605"/>
    </source>
</evidence>
<keyword evidence="6" id="KW-0028">Amino-acid biosynthesis</keyword>
<evidence type="ECO:0000256" key="10">
    <source>
        <dbReference type="ARBA" id="ARBA00023299"/>
    </source>
</evidence>
<keyword evidence="9" id="KW-0460">Magnesium</keyword>
<evidence type="ECO:0000313" key="15">
    <source>
        <dbReference type="Proteomes" id="UP000614261"/>
    </source>
</evidence>
<evidence type="ECO:0000313" key="14">
    <source>
        <dbReference type="EMBL" id="GGB62879.1"/>
    </source>
</evidence>
<dbReference type="InterPro" id="IPR036412">
    <property type="entry name" value="HAD-like_sf"/>
</dbReference>
<dbReference type="SFLD" id="SFLDG01137">
    <property type="entry name" value="C1.6.1:_Phosphoserine_Phosphat"/>
    <property type="match status" value="1"/>
</dbReference>
<evidence type="ECO:0000256" key="12">
    <source>
        <dbReference type="ARBA" id="ARBA00048138"/>
    </source>
</evidence>
<dbReference type="EC" id="3.1.3.3" evidence="4"/>
<comment type="similarity">
    <text evidence="3">Belongs to the HAD-like hydrolase superfamily. SerB family.</text>
</comment>
<accession>A0ABQ1J8U2</accession>
<keyword evidence="15" id="KW-1185">Reference proteome</keyword>
<name>A0ABQ1J8U2_9SPHN</name>
<comment type="cofactor">
    <cofactor evidence="1">
        <name>Mg(2+)</name>
        <dbReference type="ChEBI" id="CHEBI:18420"/>
    </cofactor>
</comment>
<keyword evidence="7" id="KW-0479">Metal-binding</keyword>
<comment type="catalytic activity">
    <reaction evidence="13">
        <text>O-phospho-D-serine + H2O = D-serine + phosphate</text>
        <dbReference type="Rhea" id="RHEA:24873"/>
        <dbReference type="ChEBI" id="CHEBI:15377"/>
        <dbReference type="ChEBI" id="CHEBI:35247"/>
        <dbReference type="ChEBI" id="CHEBI:43474"/>
        <dbReference type="ChEBI" id="CHEBI:58680"/>
        <dbReference type="EC" id="3.1.3.3"/>
    </reaction>
</comment>
<proteinExistence type="inferred from homology"/>
<evidence type="ECO:0000256" key="4">
    <source>
        <dbReference type="ARBA" id="ARBA00012640"/>
    </source>
</evidence>
<dbReference type="NCBIfam" id="TIGR00338">
    <property type="entry name" value="serB"/>
    <property type="match status" value="1"/>
</dbReference>
<dbReference type="RefSeq" id="WP_229736917.1">
    <property type="nucleotide sequence ID" value="NZ_BMGD01000003.1"/>
</dbReference>
<comment type="catalytic activity">
    <reaction evidence="12">
        <text>O-phospho-L-serine + H2O = L-serine + phosphate</text>
        <dbReference type="Rhea" id="RHEA:21208"/>
        <dbReference type="ChEBI" id="CHEBI:15377"/>
        <dbReference type="ChEBI" id="CHEBI:33384"/>
        <dbReference type="ChEBI" id="CHEBI:43474"/>
        <dbReference type="ChEBI" id="CHEBI:57524"/>
        <dbReference type="EC" id="3.1.3.3"/>
    </reaction>
</comment>
<dbReference type="Pfam" id="PF12710">
    <property type="entry name" value="HAD"/>
    <property type="match status" value="1"/>
</dbReference>
<dbReference type="Proteomes" id="UP000614261">
    <property type="component" value="Unassembled WGS sequence"/>
</dbReference>
<gene>
    <name evidence="14" type="primary">serB</name>
    <name evidence="14" type="ORF">GCM10010833_17330</name>
</gene>
<dbReference type="Gene3D" id="3.40.50.1000">
    <property type="entry name" value="HAD superfamily/HAD-like"/>
    <property type="match status" value="1"/>
</dbReference>
<dbReference type="PANTHER" id="PTHR43344:SF2">
    <property type="entry name" value="PHOSPHOSERINE PHOSPHATASE"/>
    <property type="match status" value="1"/>
</dbReference>
<dbReference type="PANTHER" id="PTHR43344">
    <property type="entry name" value="PHOSPHOSERINE PHOSPHATASE"/>
    <property type="match status" value="1"/>
</dbReference>
<dbReference type="EMBL" id="BMGD01000003">
    <property type="protein sequence ID" value="GGB62879.1"/>
    <property type="molecule type" value="Genomic_DNA"/>
</dbReference>